<dbReference type="KEGG" id="ess:ATZ33_16180"/>
<proteinExistence type="predicted"/>
<evidence type="ECO:0000256" key="1">
    <source>
        <dbReference type="SAM" id="SignalP"/>
    </source>
</evidence>
<gene>
    <name evidence="2" type="ORF">ATZ33_16180</name>
    <name evidence="3" type="ORF">RV15_GL000244</name>
</gene>
<reference evidence="2 4" key="2">
    <citation type="submission" date="2015-12" db="EMBL/GenBank/DDBJ databases">
        <authorList>
            <person name="Lauer A."/>
            <person name="Humrighouse B."/>
            <person name="Loparev V."/>
            <person name="Shewmaker P.L."/>
            <person name="Whitney A.M."/>
            <person name="McLaughlin R.W."/>
        </authorList>
    </citation>
    <scope>NUCLEOTIDE SEQUENCE [LARGE SCALE GENOMIC DNA]</scope>
    <source>
        <strain evidence="2 4">LMG 23085</strain>
    </source>
</reference>
<dbReference type="RefSeq" id="WP_071877594.1">
    <property type="nucleotide sequence ID" value="NZ_JXLC01000010.1"/>
</dbReference>
<name>A0A0S3KEZ6_9ENTE</name>
<evidence type="ECO:0000313" key="3">
    <source>
        <dbReference type="EMBL" id="OJG91804.1"/>
    </source>
</evidence>
<evidence type="ECO:0008006" key="6">
    <source>
        <dbReference type="Google" id="ProtNLM"/>
    </source>
</evidence>
<evidence type="ECO:0000313" key="2">
    <source>
        <dbReference type="EMBL" id="ALS02858.1"/>
    </source>
</evidence>
<dbReference type="Proteomes" id="UP000065511">
    <property type="component" value="Chromosome"/>
</dbReference>
<reference evidence="3 5" key="1">
    <citation type="submission" date="2014-12" db="EMBL/GenBank/DDBJ databases">
        <title>Draft genome sequences of 29 type strains of Enterococci.</title>
        <authorList>
            <person name="Zhong Z."/>
            <person name="Sun Z."/>
            <person name="Liu W."/>
            <person name="Zhang W."/>
            <person name="Zhang H."/>
        </authorList>
    </citation>
    <scope>NUCLEOTIDE SEQUENCE [LARGE SCALE GENOMIC DNA]</scope>
    <source>
        <strain evidence="3 5">DSM 22801</strain>
    </source>
</reference>
<accession>A0A0S3KEZ6</accession>
<protein>
    <recommendedName>
        <fullName evidence="6">WxL domain-containing protein</fullName>
    </recommendedName>
</protein>
<dbReference type="EMBL" id="CP013614">
    <property type="protein sequence ID" value="ALS02858.1"/>
    <property type="molecule type" value="Genomic_DNA"/>
</dbReference>
<evidence type="ECO:0000313" key="4">
    <source>
        <dbReference type="Proteomes" id="UP000065511"/>
    </source>
</evidence>
<sequence>MKTTNYLLTAMILGLSVSGLTQLASAETIDGENSADVIINGTIGKLDNTDPNTNIPEGSDEWINVTVDTATAFHTTTASAHKNIESADYSIVNNSGRGVAVTLNKMDGTPKYVDTLTINAKGDGLVAAPVATNLVDNNALADLTSAPVWMRLANKDGRLNIATDAASAYANSAKFYYTGTTVADLPANVEQATTAENYTLTLKFTSIQKDGTTLGVTP</sequence>
<keyword evidence="4" id="KW-1185">Reference proteome</keyword>
<feature type="chain" id="PRO_5044546843" description="WxL domain-containing protein" evidence="1">
    <location>
        <begin position="27"/>
        <end position="218"/>
    </location>
</feature>
<dbReference type="OrthoDB" id="2194369at2"/>
<keyword evidence="1" id="KW-0732">Signal</keyword>
<evidence type="ECO:0000313" key="5">
    <source>
        <dbReference type="Proteomes" id="UP000183039"/>
    </source>
</evidence>
<dbReference type="EMBL" id="JXLC01000010">
    <property type="protein sequence ID" value="OJG91804.1"/>
    <property type="molecule type" value="Genomic_DNA"/>
</dbReference>
<organism evidence="3 5">
    <name type="scientific">Enterococcus silesiacus</name>
    <dbReference type="NCBI Taxonomy" id="332949"/>
    <lineage>
        <taxon>Bacteria</taxon>
        <taxon>Bacillati</taxon>
        <taxon>Bacillota</taxon>
        <taxon>Bacilli</taxon>
        <taxon>Lactobacillales</taxon>
        <taxon>Enterococcaceae</taxon>
        <taxon>Enterococcus</taxon>
    </lineage>
</organism>
<feature type="signal peptide" evidence="1">
    <location>
        <begin position="1"/>
        <end position="26"/>
    </location>
</feature>
<dbReference type="AlphaFoldDB" id="A0A0S3KEZ6"/>
<dbReference type="Proteomes" id="UP000183039">
    <property type="component" value="Unassembled WGS sequence"/>
</dbReference>